<protein>
    <submittedName>
        <fullName evidence="3">Protein of uncharacterized function (DUF3618)</fullName>
    </submittedName>
</protein>
<evidence type="ECO:0000256" key="2">
    <source>
        <dbReference type="SAM" id="Phobius"/>
    </source>
</evidence>
<organism evidence="3 4">
    <name type="scientific">Mycolicibacterium gilvum</name>
    <dbReference type="NCBI Taxonomy" id="1804"/>
    <lineage>
        <taxon>Bacteria</taxon>
        <taxon>Bacillati</taxon>
        <taxon>Actinomycetota</taxon>
        <taxon>Actinomycetes</taxon>
        <taxon>Mycobacteriales</taxon>
        <taxon>Mycobacteriaceae</taxon>
        <taxon>Mycolicibacterium</taxon>
    </lineage>
</organism>
<keyword evidence="2" id="KW-0472">Membrane</keyword>
<gene>
    <name evidence="3" type="ORF">NCTC10742_05927</name>
</gene>
<keyword evidence="2" id="KW-0812">Transmembrane</keyword>
<evidence type="ECO:0000313" key="4">
    <source>
        <dbReference type="Proteomes" id="UP000254291"/>
    </source>
</evidence>
<dbReference type="RefSeq" id="WP_115329193.1">
    <property type="nucleotide sequence ID" value="NZ_JACKST010000143.1"/>
</dbReference>
<dbReference type="InterPro" id="IPR022062">
    <property type="entry name" value="DUF3618"/>
</dbReference>
<feature type="region of interest" description="Disordered" evidence="1">
    <location>
        <begin position="1"/>
        <end position="27"/>
    </location>
</feature>
<name>A0A379MM12_9MYCO</name>
<evidence type="ECO:0000313" key="3">
    <source>
        <dbReference type="EMBL" id="SUE32563.1"/>
    </source>
</evidence>
<dbReference type="Proteomes" id="UP000254291">
    <property type="component" value="Unassembled WGS sequence"/>
</dbReference>
<proteinExistence type="predicted"/>
<accession>A0A379MM12</accession>
<sequence length="126" mass="13030">MATEQPPSQPPSPDLSGEPGPDASAADIEADIEKTRHELGNTVEALAAKADVKGQAQRKAAEAKARLTDKAVQAREVVAEKASAVQTATQEALTDNTGAVKPTVPVAAIVAASLLIVGILAWRSRR</sequence>
<feature type="transmembrane region" description="Helical" evidence="2">
    <location>
        <begin position="103"/>
        <end position="122"/>
    </location>
</feature>
<evidence type="ECO:0000256" key="1">
    <source>
        <dbReference type="SAM" id="MobiDB-lite"/>
    </source>
</evidence>
<keyword evidence="2" id="KW-1133">Transmembrane helix</keyword>
<dbReference type="EMBL" id="UGQM01000004">
    <property type="protein sequence ID" value="SUE32563.1"/>
    <property type="molecule type" value="Genomic_DNA"/>
</dbReference>
<reference evidence="3 4" key="1">
    <citation type="submission" date="2018-06" db="EMBL/GenBank/DDBJ databases">
        <authorList>
            <consortium name="Pathogen Informatics"/>
            <person name="Doyle S."/>
        </authorList>
    </citation>
    <scope>NUCLEOTIDE SEQUENCE [LARGE SCALE GENOMIC DNA]</scope>
    <source>
        <strain evidence="3 4">NCTC10742</strain>
    </source>
</reference>
<dbReference type="Pfam" id="PF12277">
    <property type="entry name" value="DUF3618"/>
    <property type="match status" value="1"/>
</dbReference>
<dbReference type="AlphaFoldDB" id="A0A379MM12"/>